<accession>A0A1X6NJW8</accession>
<dbReference type="Proteomes" id="UP000218209">
    <property type="component" value="Unassembled WGS sequence"/>
</dbReference>
<reference evidence="11 12" key="1">
    <citation type="submission" date="2017-03" db="EMBL/GenBank/DDBJ databases">
        <title>WGS assembly of Porphyra umbilicalis.</title>
        <authorList>
            <person name="Brawley S.H."/>
            <person name="Blouin N.A."/>
            <person name="Ficko-Blean E."/>
            <person name="Wheeler G.L."/>
            <person name="Lohr M."/>
            <person name="Goodson H.V."/>
            <person name="Jenkins J.W."/>
            <person name="Blaby-Haas C.E."/>
            <person name="Helliwell K.E."/>
            <person name="Chan C."/>
            <person name="Marriage T."/>
            <person name="Bhattacharya D."/>
            <person name="Klein A.S."/>
            <person name="Badis Y."/>
            <person name="Brodie J."/>
            <person name="Cao Y."/>
            <person name="Collen J."/>
            <person name="Dittami S.M."/>
            <person name="Gachon C.M."/>
            <person name="Green B.R."/>
            <person name="Karpowicz S."/>
            <person name="Kim J.W."/>
            <person name="Kudahl U."/>
            <person name="Lin S."/>
            <person name="Michel G."/>
            <person name="Mittag M."/>
            <person name="Olson B.J."/>
            <person name="Pangilinan J."/>
            <person name="Peng Y."/>
            <person name="Qiu H."/>
            <person name="Shu S."/>
            <person name="Singer J.T."/>
            <person name="Smith A.G."/>
            <person name="Sprecher B.N."/>
            <person name="Wagner V."/>
            <person name="Wang W."/>
            <person name="Wang Z.-Y."/>
            <person name="Yan J."/>
            <person name="Yarish C."/>
            <person name="Zoeuner-Riek S."/>
            <person name="Zhuang Y."/>
            <person name="Zou Y."/>
            <person name="Lindquist E.A."/>
            <person name="Grimwood J."/>
            <person name="Barry K."/>
            <person name="Rokhsar D.S."/>
            <person name="Schmutz J."/>
            <person name="Stiller J.W."/>
            <person name="Grossman A.R."/>
            <person name="Prochnik S.E."/>
        </authorList>
    </citation>
    <scope>NUCLEOTIDE SEQUENCE [LARGE SCALE GENOMIC DNA]</scope>
    <source>
        <strain evidence="11">4086291</strain>
    </source>
</reference>
<dbReference type="GO" id="GO:0046961">
    <property type="term" value="F:proton-transporting ATPase activity, rotational mechanism"/>
    <property type="evidence" value="ECO:0007669"/>
    <property type="project" value="InterPro"/>
</dbReference>
<keyword evidence="6 9" id="KW-1133">Transmembrane helix</keyword>
<dbReference type="InterPro" id="IPR000245">
    <property type="entry name" value="ATPase_proteolipid_csu"/>
</dbReference>
<dbReference type="GO" id="GO:0033179">
    <property type="term" value="C:proton-transporting V-type ATPase, V0 domain"/>
    <property type="evidence" value="ECO:0007669"/>
    <property type="project" value="InterPro"/>
</dbReference>
<dbReference type="CDD" id="cd18176">
    <property type="entry name" value="ATP-synt_Vo_c_ATP6C_rpt2"/>
    <property type="match status" value="1"/>
</dbReference>
<feature type="transmembrane region" description="Helical" evidence="9">
    <location>
        <begin position="123"/>
        <end position="148"/>
    </location>
</feature>
<keyword evidence="12" id="KW-1185">Reference proteome</keyword>
<gene>
    <name evidence="11" type="ORF">BU14_2119s0001</name>
</gene>
<dbReference type="Pfam" id="PF00137">
    <property type="entry name" value="ATP-synt_C"/>
    <property type="match status" value="2"/>
</dbReference>
<dbReference type="CDD" id="cd18175">
    <property type="entry name" value="ATP-synt_Vo_c_ATP6C_rpt1"/>
    <property type="match status" value="1"/>
</dbReference>
<proteinExistence type="inferred from homology"/>
<dbReference type="PRINTS" id="PR00122">
    <property type="entry name" value="VACATPASE"/>
</dbReference>
<evidence type="ECO:0000313" key="12">
    <source>
        <dbReference type="Proteomes" id="UP000218209"/>
    </source>
</evidence>
<keyword evidence="9" id="KW-0926">Vacuole</keyword>
<comment type="subcellular location">
    <subcellularLocation>
        <location evidence="1">Membrane</location>
        <topology evidence="1">Multi-pass membrane protein</topology>
    </subcellularLocation>
    <subcellularLocation>
        <location evidence="9">Vacuole membrane</location>
        <topology evidence="9">Multi-pass membrane protein</topology>
    </subcellularLocation>
</comment>
<keyword evidence="5 9" id="KW-0375">Hydrogen ion transport</keyword>
<dbReference type="InterPro" id="IPR035921">
    <property type="entry name" value="F/V-ATP_Csub_sf"/>
</dbReference>
<dbReference type="GO" id="GO:0005774">
    <property type="term" value="C:vacuolar membrane"/>
    <property type="evidence" value="ECO:0007669"/>
    <property type="project" value="UniProtKB-SubCell"/>
</dbReference>
<evidence type="ECO:0000256" key="9">
    <source>
        <dbReference type="RuleBase" id="RU363060"/>
    </source>
</evidence>
<keyword evidence="4 9" id="KW-0812">Transmembrane</keyword>
<dbReference type="PANTHER" id="PTHR10263">
    <property type="entry name" value="V-TYPE PROTON ATPASE PROTEOLIPID SUBUNIT"/>
    <property type="match status" value="1"/>
</dbReference>
<evidence type="ECO:0000256" key="4">
    <source>
        <dbReference type="ARBA" id="ARBA00022692"/>
    </source>
</evidence>
<evidence type="ECO:0000256" key="3">
    <source>
        <dbReference type="ARBA" id="ARBA00022448"/>
    </source>
</evidence>
<dbReference type="FunFam" id="1.20.120.610:FF:000001">
    <property type="entry name" value="V-type proton ATPase proteolipid subunit"/>
    <property type="match status" value="1"/>
</dbReference>
<dbReference type="OrthoDB" id="1744869at2759"/>
<feature type="transmembrane region" description="Helical" evidence="9">
    <location>
        <begin position="201"/>
        <end position="226"/>
    </location>
</feature>
<dbReference type="NCBIfam" id="TIGR01100">
    <property type="entry name" value="V_ATP_synt_C"/>
    <property type="match status" value="1"/>
</dbReference>
<dbReference type="InterPro" id="IPR011555">
    <property type="entry name" value="ATPase_proteolipid_su_C_euk"/>
</dbReference>
<organism evidence="11 12">
    <name type="scientific">Porphyra umbilicalis</name>
    <name type="common">Purple laver</name>
    <name type="synonym">Red alga</name>
    <dbReference type="NCBI Taxonomy" id="2786"/>
    <lineage>
        <taxon>Eukaryota</taxon>
        <taxon>Rhodophyta</taxon>
        <taxon>Bangiophyceae</taxon>
        <taxon>Bangiales</taxon>
        <taxon>Bangiaceae</taxon>
        <taxon>Porphyra</taxon>
    </lineage>
</organism>
<feature type="transmembrane region" description="Helical" evidence="9">
    <location>
        <begin position="82"/>
        <end position="103"/>
    </location>
</feature>
<evidence type="ECO:0000256" key="7">
    <source>
        <dbReference type="ARBA" id="ARBA00023065"/>
    </source>
</evidence>
<dbReference type="InterPro" id="IPR002379">
    <property type="entry name" value="ATPase_proteolipid_c-like_dom"/>
</dbReference>
<evidence type="ECO:0000259" key="10">
    <source>
        <dbReference type="Pfam" id="PF00137"/>
    </source>
</evidence>
<name>A0A1X6NJW8_PORUM</name>
<evidence type="ECO:0000256" key="1">
    <source>
        <dbReference type="ARBA" id="ARBA00004141"/>
    </source>
</evidence>
<feature type="transmembrane region" description="Helical" evidence="9">
    <location>
        <begin position="160"/>
        <end position="186"/>
    </location>
</feature>
<evidence type="ECO:0000313" key="11">
    <source>
        <dbReference type="EMBL" id="OSX68895.1"/>
    </source>
</evidence>
<feature type="domain" description="V-ATPase proteolipid subunit C-like" evidence="10">
    <location>
        <begin position="166"/>
        <end position="224"/>
    </location>
</feature>
<evidence type="ECO:0000256" key="8">
    <source>
        <dbReference type="ARBA" id="ARBA00023136"/>
    </source>
</evidence>
<sequence>MKTASGPVERMDGSPSVGTRARALVVRHIHSAFAVHSCPPFPCPVSGTSSTHYPSEIASSFPLSLLVPSEAGTMASTGCPPAAPFFGFMGAASALVFSNLGAAYGTAKSGVGVSHMGVLRPELVMRCVLPVAMAGVLGIYGLIVAIIVSGQVLEHNYSYYLGFAHLAAGLTNGLSSLAAGICVGIVGDAGVRATGQNPKLYVIMVLILIFAEALALYGLIVALVVAGKTTTIRC</sequence>
<feature type="domain" description="V-ATPase proteolipid subunit C-like" evidence="10">
    <location>
        <begin position="89"/>
        <end position="147"/>
    </location>
</feature>
<dbReference type="Gene3D" id="1.20.120.610">
    <property type="entry name" value="lithium bound rotor ring of v- atpase"/>
    <property type="match status" value="1"/>
</dbReference>
<protein>
    <recommendedName>
        <fullName evidence="9">V-type proton ATPase proteolipid subunit</fullName>
    </recommendedName>
</protein>
<keyword evidence="3 9" id="KW-0813">Transport</keyword>
<evidence type="ECO:0000256" key="5">
    <source>
        <dbReference type="ARBA" id="ARBA00022781"/>
    </source>
</evidence>
<comment type="similarity">
    <text evidence="2 9">Belongs to the V-ATPase proteolipid subunit family.</text>
</comment>
<evidence type="ECO:0000256" key="2">
    <source>
        <dbReference type="ARBA" id="ARBA00007296"/>
    </source>
</evidence>
<dbReference type="SUPFAM" id="SSF81333">
    <property type="entry name" value="F1F0 ATP synthase subunit C"/>
    <property type="match status" value="2"/>
</dbReference>
<dbReference type="EMBL" id="KV919981">
    <property type="protein sequence ID" value="OSX68895.1"/>
    <property type="molecule type" value="Genomic_DNA"/>
</dbReference>
<keyword evidence="7 9" id="KW-0406">Ion transport</keyword>
<keyword evidence="8 9" id="KW-0472">Membrane</keyword>
<evidence type="ECO:0000256" key="6">
    <source>
        <dbReference type="ARBA" id="ARBA00022989"/>
    </source>
</evidence>
<dbReference type="AlphaFoldDB" id="A0A1X6NJW8"/>